<accession>A0A8T2N0C2</accession>
<evidence type="ECO:0000256" key="1">
    <source>
        <dbReference type="SAM" id="MobiDB-lite"/>
    </source>
</evidence>
<feature type="compositionally biased region" description="Basic and acidic residues" evidence="1">
    <location>
        <begin position="133"/>
        <end position="145"/>
    </location>
</feature>
<organism evidence="2 3">
    <name type="scientific">Albula glossodonta</name>
    <name type="common">roundjaw bonefish</name>
    <dbReference type="NCBI Taxonomy" id="121402"/>
    <lineage>
        <taxon>Eukaryota</taxon>
        <taxon>Metazoa</taxon>
        <taxon>Chordata</taxon>
        <taxon>Craniata</taxon>
        <taxon>Vertebrata</taxon>
        <taxon>Euteleostomi</taxon>
        <taxon>Actinopterygii</taxon>
        <taxon>Neopterygii</taxon>
        <taxon>Teleostei</taxon>
        <taxon>Albuliformes</taxon>
        <taxon>Albulidae</taxon>
        <taxon>Albula</taxon>
    </lineage>
</organism>
<sequence>DRQPITLDDEVTHLSNTRKHSANSSSLFPAWSSFSCLTIMTKNSSKSMVPLPEGSLISSSDTGSPEDLRITPNSSRSMKPSPFLQEKVIFNSTWCEPELMEQRPPHPHPPAPPPHPSPPALTMVPATGGNQTADRERDTHRESRDSNGQPAELQLKTYDISEEEGGQAGGCVGWGGEAGREEE</sequence>
<comment type="caution">
    <text evidence="2">The sequence shown here is derived from an EMBL/GenBank/DDBJ whole genome shotgun (WGS) entry which is preliminary data.</text>
</comment>
<protein>
    <submittedName>
        <fullName evidence="2">Uncharacterized protein</fullName>
    </submittedName>
</protein>
<dbReference type="EMBL" id="JAFBMS010000172">
    <property type="protein sequence ID" value="KAG9333875.1"/>
    <property type="molecule type" value="Genomic_DNA"/>
</dbReference>
<evidence type="ECO:0000313" key="3">
    <source>
        <dbReference type="Proteomes" id="UP000824540"/>
    </source>
</evidence>
<keyword evidence="3" id="KW-1185">Reference proteome</keyword>
<feature type="compositionally biased region" description="Pro residues" evidence="1">
    <location>
        <begin position="107"/>
        <end position="119"/>
    </location>
</feature>
<dbReference type="AlphaFoldDB" id="A0A8T2N0C2"/>
<proteinExistence type="predicted"/>
<evidence type="ECO:0000313" key="2">
    <source>
        <dbReference type="EMBL" id="KAG9333875.1"/>
    </source>
</evidence>
<reference evidence="2" key="1">
    <citation type="thesis" date="2021" institute="BYU ScholarsArchive" country="Provo, UT, USA">
        <title>Applications of and Algorithms for Genome Assembly and Genomic Analyses with an Emphasis on Marine Teleosts.</title>
        <authorList>
            <person name="Pickett B.D."/>
        </authorList>
    </citation>
    <scope>NUCLEOTIDE SEQUENCE</scope>
    <source>
        <strain evidence="2">HI-2016</strain>
    </source>
</reference>
<feature type="region of interest" description="Disordered" evidence="1">
    <location>
        <begin position="44"/>
        <end position="82"/>
    </location>
</feature>
<feature type="region of interest" description="Disordered" evidence="1">
    <location>
        <begin position="97"/>
        <end position="183"/>
    </location>
</feature>
<name>A0A8T2N0C2_9TELE</name>
<feature type="compositionally biased region" description="Gly residues" evidence="1">
    <location>
        <begin position="166"/>
        <end position="177"/>
    </location>
</feature>
<feature type="non-terminal residue" evidence="2">
    <location>
        <position position="183"/>
    </location>
</feature>
<dbReference type="Proteomes" id="UP000824540">
    <property type="component" value="Unassembled WGS sequence"/>
</dbReference>
<gene>
    <name evidence="2" type="ORF">JZ751_010026</name>
</gene>